<accession>A0ABW8Z4E0</accession>
<dbReference type="Pfam" id="PF00691">
    <property type="entry name" value="OmpA"/>
    <property type="match status" value="1"/>
</dbReference>
<evidence type="ECO:0000256" key="4">
    <source>
        <dbReference type="PROSITE-ProRule" id="PRU00473"/>
    </source>
</evidence>
<dbReference type="PANTHER" id="PTHR30329">
    <property type="entry name" value="STATOR ELEMENT OF FLAGELLAR MOTOR COMPLEX"/>
    <property type="match status" value="1"/>
</dbReference>
<keyword evidence="5" id="KW-0732">Signal</keyword>
<dbReference type="RefSeq" id="WP_408166452.1">
    <property type="nucleotide sequence ID" value="NZ_JAQQFR010000003.1"/>
</dbReference>
<evidence type="ECO:0000256" key="5">
    <source>
        <dbReference type="SAM" id="SignalP"/>
    </source>
</evidence>
<evidence type="ECO:0000313" key="7">
    <source>
        <dbReference type="EMBL" id="MFL9877899.1"/>
    </source>
</evidence>
<evidence type="ECO:0000313" key="8">
    <source>
        <dbReference type="Proteomes" id="UP001629214"/>
    </source>
</evidence>
<dbReference type="PRINTS" id="PR01021">
    <property type="entry name" value="OMPADOMAIN"/>
</dbReference>
<evidence type="ECO:0000256" key="1">
    <source>
        <dbReference type="ARBA" id="ARBA00004442"/>
    </source>
</evidence>
<keyword evidence="8" id="KW-1185">Reference proteome</keyword>
<comment type="caution">
    <text evidence="7">The sequence shown here is derived from an EMBL/GenBank/DDBJ whole genome shotgun (WGS) entry which is preliminary data.</text>
</comment>
<gene>
    <name evidence="7" type="ORF">PQR63_05905</name>
</gene>
<dbReference type="InterPro" id="IPR006664">
    <property type="entry name" value="OMP_bac"/>
</dbReference>
<evidence type="ECO:0000259" key="6">
    <source>
        <dbReference type="PROSITE" id="PS51123"/>
    </source>
</evidence>
<keyword evidence="3" id="KW-0998">Cell outer membrane</keyword>
<feature type="chain" id="PRO_5046795703" evidence="5">
    <location>
        <begin position="21"/>
        <end position="229"/>
    </location>
</feature>
<dbReference type="CDD" id="cd07185">
    <property type="entry name" value="OmpA_C-like"/>
    <property type="match status" value="1"/>
</dbReference>
<dbReference type="PROSITE" id="PS51123">
    <property type="entry name" value="OMPA_2"/>
    <property type="match status" value="1"/>
</dbReference>
<dbReference type="Proteomes" id="UP001629214">
    <property type="component" value="Unassembled WGS sequence"/>
</dbReference>
<keyword evidence="2 4" id="KW-0472">Membrane</keyword>
<protein>
    <submittedName>
        <fullName evidence="7">OmpA family protein</fullName>
    </submittedName>
</protein>
<reference evidence="7 8" key="1">
    <citation type="journal article" date="2024" name="Chem. Sci.">
        <title>Discovery of megapolipeptins by genome mining of a Burkholderiales bacteria collection.</title>
        <authorList>
            <person name="Paulo B.S."/>
            <person name="Recchia M.J.J."/>
            <person name="Lee S."/>
            <person name="Fergusson C.H."/>
            <person name="Romanowski S.B."/>
            <person name="Hernandez A."/>
            <person name="Krull N."/>
            <person name="Liu D.Y."/>
            <person name="Cavanagh H."/>
            <person name="Bos A."/>
            <person name="Gray C.A."/>
            <person name="Murphy B.T."/>
            <person name="Linington R.G."/>
            <person name="Eustaquio A.S."/>
        </authorList>
    </citation>
    <scope>NUCLEOTIDE SEQUENCE [LARGE SCALE GENOMIC DNA]</scope>
    <source>
        <strain evidence="7 8">RL21-008-BIB-B</strain>
    </source>
</reference>
<dbReference type="PANTHER" id="PTHR30329:SF21">
    <property type="entry name" value="LIPOPROTEIN YIAD-RELATED"/>
    <property type="match status" value="1"/>
</dbReference>
<dbReference type="InterPro" id="IPR036737">
    <property type="entry name" value="OmpA-like_sf"/>
</dbReference>
<feature type="domain" description="OmpA-like" evidence="6">
    <location>
        <begin position="103"/>
        <end position="228"/>
    </location>
</feature>
<sequence length="229" mass="24540">MSYQFIAGLLLPAFASAASAQSPTNIAATPASTAYNQDNQGNIARSQYGLCWRTGYWTPSNSVTGCDGDLTPPIANPIAPALVSNPAALINTEQRTSPNNPDNCNFTVALSGDQTFGFGMTRLNNAANRILNKEVVERLKTCGQIDNITVTGHADRLGSQKHIQEISLKRAEAVADFLKSKNISTPIEIVGAGNNEPISHCPEKLAYKKLTSCLSPDRRVVISVQGHEK</sequence>
<dbReference type="InterPro" id="IPR050330">
    <property type="entry name" value="Bact_OuterMem_StrucFunc"/>
</dbReference>
<evidence type="ECO:0000256" key="3">
    <source>
        <dbReference type="ARBA" id="ARBA00023237"/>
    </source>
</evidence>
<feature type="signal peptide" evidence="5">
    <location>
        <begin position="1"/>
        <end position="20"/>
    </location>
</feature>
<dbReference type="Gene3D" id="3.30.1330.60">
    <property type="entry name" value="OmpA-like domain"/>
    <property type="match status" value="1"/>
</dbReference>
<evidence type="ECO:0000256" key="2">
    <source>
        <dbReference type="ARBA" id="ARBA00023136"/>
    </source>
</evidence>
<dbReference type="InterPro" id="IPR006665">
    <property type="entry name" value="OmpA-like"/>
</dbReference>
<comment type="subcellular location">
    <subcellularLocation>
        <location evidence="1">Cell outer membrane</location>
    </subcellularLocation>
</comment>
<dbReference type="EMBL" id="JAQQFR010000003">
    <property type="protein sequence ID" value="MFL9877899.1"/>
    <property type="molecule type" value="Genomic_DNA"/>
</dbReference>
<proteinExistence type="predicted"/>
<organism evidence="7 8">
    <name type="scientific">Herbaspirillum rhizosphaerae</name>
    <dbReference type="NCBI Taxonomy" id="346179"/>
    <lineage>
        <taxon>Bacteria</taxon>
        <taxon>Pseudomonadati</taxon>
        <taxon>Pseudomonadota</taxon>
        <taxon>Betaproteobacteria</taxon>
        <taxon>Burkholderiales</taxon>
        <taxon>Oxalobacteraceae</taxon>
        <taxon>Herbaspirillum</taxon>
    </lineage>
</organism>
<dbReference type="SUPFAM" id="SSF103088">
    <property type="entry name" value="OmpA-like"/>
    <property type="match status" value="1"/>
</dbReference>
<name>A0ABW8Z4E0_9BURK</name>